<feature type="domain" description="Disease resistance R13L4/SHOC-2-like LRR" evidence="2">
    <location>
        <begin position="124"/>
        <end position="190"/>
    </location>
</feature>
<evidence type="ECO:0000313" key="3">
    <source>
        <dbReference type="EMBL" id="WOG95920.1"/>
    </source>
</evidence>
<dbReference type="InterPro" id="IPR032675">
    <property type="entry name" value="LRR_dom_sf"/>
</dbReference>
<dbReference type="Pfam" id="PF23598">
    <property type="entry name" value="LRR_14"/>
    <property type="match status" value="1"/>
</dbReference>
<evidence type="ECO:0000259" key="2">
    <source>
        <dbReference type="Pfam" id="PF23598"/>
    </source>
</evidence>
<keyword evidence="4" id="KW-1185">Reference proteome</keyword>
<dbReference type="InterPro" id="IPR001611">
    <property type="entry name" value="Leu-rich_rpt"/>
</dbReference>
<accession>A0AAF0WXR1</accession>
<evidence type="ECO:0000256" key="1">
    <source>
        <dbReference type="ARBA" id="ARBA00022737"/>
    </source>
</evidence>
<proteinExistence type="predicted"/>
<dbReference type="Pfam" id="PF00560">
    <property type="entry name" value="LRR_1"/>
    <property type="match status" value="1"/>
</dbReference>
<dbReference type="AlphaFoldDB" id="A0AAF0WXR1"/>
<gene>
    <name evidence="3" type="ORF">DCAR_0415249</name>
</gene>
<dbReference type="InterPro" id="IPR055414">
    <property type="entry name" value="LRR_R13L4/SHOC2-like"/>
</dbReference>
<dbReference type="Proteomes" id="UP000077755">
    <property type="component" value="Chromosome 4"/>
</dbReference>
<dbReference type="PANTHER" id="PTHR45752">
    <property type="entry name" value="LEUCINE-RICH REPEAT-CONTAINING"/>
    <property type="match status" value="1"/>
</dbReference>
<evidence type="ECO:0000313" key="4">
    <source>
        <dbReference type="Proteomes" id="UP000077755"/>
    </source>
</evidence>
<reference evidence="3" key="2">
    <citation type="submission" date="2022-03" db="EMBL/GenBank/DDBJ databases">
        <title>Draft title - Genomic analysis of global carrot germplasm unveils the trajectory of domestication and the origin of high carotenoid orange carrot.</title>
        <authorList>
            <person name="Iorizzo M."/>
            <person name="Ellison S."/>
            <person name="Senalik D."/>
            <person name="Macko-Podgorni A."/>
            <person name="Grzebelus D."/>
            <person name="Bostan H."/>
            <person name="Rolling W."/>
            <person name="Curaba J."/>
            <person name="Simon P."/>
        </authorList>
    </citation>
    <scope>NUCLEOTIDE SEQUENCE</scope>
    <source>
        <tissue evidence="3">Leaf</tissue>
    </source>
</reference>
<dbReference type="PANTHER" id="PTHR45752:SF195">
    <property type="entry name" value="LEUCINE-RICH REPEAT (LRR) FAMILY PROTEIN-RELATED"/>
    <property type="match status" value="1"/>
</dbReference>
<dbReference type="EMBL" id="CP093346">
    <property type="protein sequence ID" value="WOG95920.1"/>
    <property type="molecule type" value="Genomic_DNA"/>
</dbReference>
<keyword evidence="1" id="KW-0677">Repeat</keyword>
<dbReference type="Gene3D" id="3.80.10.10">
    <property type="entry name" value="Ribonuclease Inhibitor"/>
    <property type="match status" value="2"/>
</dbReference>
<dbReference type="InterPro" id="IPR050715">
    <property type="entry name" value="LRR-SigEffector_domain"/>
</dbReference>
<reference evidence="3" key="1">
    <citation type="journal article" date="2016" name="Nat. Genet.">
        <title>A high-quality carrot genome assembly provides new insights into carotenoid accumulation and asterid genome evolution.</title>
        <authorList>
            <person name="Iorizzo M."/>
            <person name="Ellison S."/>
            <person name="Senalik D."/>
            <person name="Zeng P."/>
            <person name="Satapoomin P."/>
            <person name="Huang J."/>
            <person name="Bowman M."/>
            <person name="Iovene M."/>
            <person name="Sanseverino W."/>
            <person name="Cavagnaro P."/>
            <person name="Yildiz M."/>
            <person name="Macko-Podgorni A."/>
            <person name="Moranska E."/>
            <person name="Grzebelus E."/>
            <person name="Grzebelus D."/>
            <person name="Ashrafi H."/>
            <person name="Zheng Z."/>
            <person name="Cheng S."/>
            <person name="Spooner D."/>
            <person name="Van Deynze A."/>
            <person name="Simon P."/>
        </authorList>
    </citation>
    <scope>NUCLEOTIDE SEQUENCE</scope>
    <source>
        <tissue evidence="3">Leaf</tissue>
    </source>
</reference>
<dbReference type="SUPFAM" id="SSF52058">
    <property type="entry name" value="L domain-like"/>
    <property type="match status" value="1"/>
</dbReference>
<sequence>MDGCRNVKRLPEQLGDIKVLKKLSACDTGIEKLPDSITQMKGLVQLDLSRCRNLKKLPEHFGDLEGLELFGACDTALEELPDSFVCLNNLVHMNLSSCKNLINLPDGIGKLKLLKEIDLGSCSKLKRLPEDIGKLPCLQELDAQYTAIEKLPDSIGQLGSLKRLMLSCCRRLTWLPDSIGNLTSLRSLHLEGSSIIKWPETAKRMRLRCLTACTTELWLPVIQSLSCLKELYLSDEGHGFSSTKPFSLSKLLNLNTFSCKNLGSSLPELPLNIKHLRVEDASTLEQLPDLSSYKKLWRLVIRRCMSLQVLALLPPHLEDLVVSKCNSLQNPPDLSLLKKLRYLRIVECNSVKSVCFEERLLQASITADIPNKEIPGWFKYRCNGCTLSFNFPPILEDSHFHLTLWVVYKIINIDDPQRCIRAVISNETQGITKNYHMDLPPDQGGILQSKVGWLSRNFISLEGGDRITILFQSSIYHFWEEVGSGEVTVEMCGVHVRQTPSSTS</sequence>
<protein>
    <recommendedName>
        <fullName evidence="2">Disease resistance R13L4/SHOC-2-like LRR domain-containing protein</fullName>
    </recommendedName>
</protein>
<organism evidence="3 4">
    <name type="scientific">Daucus carota subsp. sativus</name>
    <name type="common">Carrot</name>
    <dbReference type="NCBI Taxonomy" id="79200"/>
    <lineage>
        <taxon>Eukaryota</taxon>
        <taxon>Viridiplantae</taxon>
        <taxon>Streptophyta</taxon>
        <taxon>Embryophyta</taxon>
        <taxon>Tracheophyta</taxon>
        <taxon>Spermatophyta</taxon>
        <taxon>Magnoliopsida</taxon>
        <taxon>eudicotyledons</taxon>
        <taxon>Gunneridae</taxon>
        <taxon>Pentapetalae</taxon>
        <taxon>asterids</taxon>
        <taxon>campanulids</taxon>
        <taxon>Apiales</taxon>
        <taxon>Apiaceae</taxon>
        <taxon>Apioideae</taxon>
        <taxon>Scandiceae</taxon>
        <taxon>Daucinae</taxon>
        <taxon>Daucus</taxon>
        <taxon>Daucus sect. Daucus</taxon>
    </lineage>
</organism>
<name>A0AAF0WXR1_DAUCS</name>